<feature type="transmembrane region" description="Helical" evidence="1">
    <location>
        <begin position="70"/>
        <end position="94"/>
    </location>
</feature>
<dbReference type="AlphaFoldDB" id="A0A4Q2M5X0"/>
<accession>A0A4Q2M5X0</accession>
<keyword evidence="1" id="KW-1133">Transmembrane helix</keyword>
<protein>
    <submittedName>
        <fullName evidence="4">VanZ family protein</fullName>
    </submittedName>
</protein>
<evidence type="ECO:0000313" key="6">
    <source>
        <dbReference type="Proteomes" id="UP000581087"/>
    </source>
</evidence>
<reference evidence="3 6" key="2">
    <citation type="submission" date="2020-07" db="EMBL/GenBank/DDBJ databases">
        <title>Sequencing the genomes of 1000 actinobacteria strains.</title>
        <authorList>
            <person name="Klenk H.-P."/>
        </authorList>
    </citation>
    <scope>NUCLEOTIDE SEQUENCE [LARGE SCALE GENOMIC DNA]</scope>
    <source>
        <strain evidence="3 6">DSM 23870</strain>
    </source>
</reference>
<dbReference type="OrthoDB" id="3787741at2"/>
<dbReference type="RefSeq" id="WP_129173229.1">
    <property type="nucleotide sequence ID" value="NZ_JACCBI010000001.1"/>
</dbReference>
<dbReference type="Proteomes" id="UP000581087">
    <property type="component" value="Unassembled WGS sequence"/>
</dbReference>
<dbReference type="EMBL" id="SDPM01000002">
    <property type="protein sequence ID" value="RXZ87535.1"/>
    <property type="molecule type" value="Genomic_DNA"/>
</dbReference>
<keyword evidence="5" id="KW-1185">Reference proteome</keyword>
<dbReference type="Proteomes" id="UP000292686">
    <property type="component" value="Unassembled WGS sequence"/>
</dbReference>
<evidence type="ECO:0000313" key="3">
    <source>
        <dbReference type="EMBL" id="NYD66888.1"/>
    </source>
</evidence>
<organism evidence="4 5">
    <name type="scientific">Agromyces atrinae</name>
    <dbReference type="NCBI Taxonomy" id="592376"/>
    <lineage>
        <taxon>Bacteria</taxon>
        <taxon>Bacillati</taxon>
        <taxon>Actinomycetota</taxon>
        <taxon>Actinomycetes</taxon>
        <taxon>Micrococcales</taxon>
        <taxon>Microbacteriaceae</taxon>
        <taxon>Agromyces</taxon>
    </lineage>
</organism>
<feature type="transmembrane region" description="Helical" evidence="1">
    <location>
        <begin position="101"/>
        <end position="122"/>
    </location>
</feature>
<comment type="caution">
    <text evidence="4">The sequence shown here is derived from an EMBL/GenBank/DDBJ whole genome shotgun (WGS) entry which is preliminary data.</text>
</comment>
<sequence length="181" mass="19149">MRRSSAATPRVSGASDRPLAVTRWASIALLVAVSGVVLVATLWPTPIDRGHRRTISRFLGVLHDIGVPEWFAYAQFEFAANVVMFAPLGFLLVLALSARRWWLAVALPFAGSVSIEIIQGGLLHERYASAADVAANTLGALIGAALALGLRAVVHARDRAVAAERAATGASTRAMPSSVNR</sequence>
<keyword evidence="1" id="KW-0472">Membrane</keyword>
<feature type="transmembrane region" description="Helical" evidence="1">
    <location>
        <begin position="134"/>
        <end position="154"/>
    </location>
</feature>
<evidence type="ECO:0000313" key="5">
    <source>
        <dbReference type="Proteomes" id="UP000292686"/>
    </source>
</evidence>
<dbReference type="InterPro" id="IPR006976">
    <property type="entry name" value="VanZ-like"/>
</dbReference>
<evidence type="ECO:0000259" key="2">
    <source>
        <dbReference type="Pfam" id="PF04892"/>
    </source>
</evidence>
<feature type="transmembrane region" description="Helical" evidence="1">
    <location>
        <begin position="21"/>
        <end position="43"/>
    </location>
</feature>
<dbReference type="EMBL" id="JACCBI010000001">
    <property type="protein sequence ID" value="NYD66888.1"/>
    <property type="molecule type" value="Genomic_DNA"/>
</dbReference>
<name>A0A4Q2M5X0_9MICO</name>
<keyword evidence="1" id="KW-0812">Transmembrane</keyword>
<proteinExistence type="predicted"/>
<dbReference type="PANTHER" id="PTHR28008">
    <property type="entry name" value="DOMAIN PROTEIN, PUTATIVE (AFU_ORTHOLOGUE AFUA_3G10980)-RELATED"/>
    <property type="match status" value="1"/>
</dbReference>
<reference evidence="4 5" key="1">
    <citation type="submission" date="2019-01" db="EMBL/GenBank/DDBJ databases">
        <title>Agromyces.</title>
        <authorList>
            <person name="Li J."/>
        </authorList>
    </citation>
    <scope>NUCLEOTIDE SEQUENCE [LARGE SCALE GENOMIC DNA]</scope>
    <source>
        <strain evidence="4 5">DSM 23870</strain>
    </source>
</reference>
<dbReference type="Pfam" id="PF04892">
    <property type="entry name" value="VanZ"/>
    <property type="match status" value="1"/>
</dbReference>
<feature type="domain" description="VanZ-like" evidence="2">
    <location>
        <begin position="62"/>
        <end position="148"/>
    </location>
</feature>
<evidence type="ECO:0000313" key="4">
    <source>
        <dbReference type="EMBL" id="RXZ87535.1"/>
    </source>
</evidence>
<gene>
    <name evidence="3" type="ORF">BJ972_001407</name>
    <name evidence="4" type="ORF">ESP50_06370</name>
</gene>
<dbReference type="PANTHER" id="PTHR28008:SF1">
    <property type="entry name" value="DOMAIN PROTEIN, PUTATIVE (AFU_ORTHOLOGUE AFUA_3G10980)-RELATED"/>
    <property type="match status" value="1"/>
</dbReference>
<evidence type="ECO:0000256" key="1">
    <source>
        <dbReference type="SAM" id="Phobius"/>
    </source>
</evidence>